<dbReference type="Proteomes" id="UP000638648">
    <property type="component" value="Unassembled WGS sequence"/>
</dbReference>
<keyword evidence="4" id="KW-0238">DNA-binding</keyword>
<dbReference type="PROSITE" id="PS51186">
    <property type="entry name" value="GNAT"/>
    <property type="match status" value="1"/>
</dbReference>
<dbReference type="GO" id="GO:0003677">
    <property type="term" value="F:DNA binding"/>
    <property type="evidence" value="ECO:0007669"/>
    <property type="project" value="UniProtKB-KW"/>
</dbReference>
<feature type="domain" description="HTH marR-type" evidence="2">
    <location>
        <begin position="1"/>
        <end position="149"/>
    </location>
</feature>
<feature type="domain" description="N-acetyltransferase" evidence="3">
    <location>
        <begin position="157"/>
        <end position="314"/>
    </location>
</feature>
<dbReference type="GO" id="GO:0003700">
    <property type="term" value="F:DNA-binding transcription factor activity"/>
    <property type="evidence" value="ECO:0007669"/>
    <property type="project" value="InterPro"/>
</dbReference>
<dbReference type="SMART" id="SM00347">
    <property type="entry name" value="HTH_MARR"/>
    <property type="match status" value="1"/>
</dbReference>
<dbReference type="AlphaFoldDB" id="A0A927MTU0"/>
<dbReference type="CDD" id="cd00090">
    <property type="entry name" value="HTH_ARSR"/>
    <property type="match status" value="1"/>
</dbReference>
<evidence type="ECO:0000259" key="2">
    <source>
        <dbReference type="PROSITE" id="PS50995"/>
    </source>
</evidence>
<keyword evidence="1" id="KW-0808">Transferase</keyword>
<dbReference type="Pfam" id="PF00583">
    <property type="entry name" value="Acetyltransf_1"/>
    <property type="match status" value="1"/>
</dbReference>
<dbReference type="InterPro" id="IPR050769">
    <property type="entry name" value="NAT_camello-type"/>
</dbReference>
<dbReference type="InterPro" id="IPR000835">
    <property type="entry name" value="HTH_MarR-typ"/>
</dbReference>
<proteinExistence type="predicted"/>
<dbReference type="InterPro" id="IPR036388">
    <property type="entry name" value="WH-like_DNA-bd_sf"/>
</dbReference>
<dbReference type="InterPro" id="IPR000182">
    <property type="entry name" value="GNAT_dom"/>
</dbReference>
<dbReference type="Gene3D" id="1.10.10.10">
    <property type="entry name" value="Winged helix-like DNA-binding domain superfamily/Winged helix DNA-binding domain"/>
    <property type="match status" value="1"/>
</dbReference>
<dbReference type="Pfam" id="PF12802">
    <property type="entry name" value="MarR_2"/>
    <property type="match status" value="1"/>
</dbReference>
<dbReference type="PANTHER" id="PTHR13947">
    <property type="entry name" value="GNAT FAMILY N-ACETYLTRANSFERASE"/>
    <property type="match status" value="1"/>
</dbReference>
<accession>A0A927MTU0</accession>
<sequence>MSASTSNGTPAATHVEEVRAFNRFYTTRIGVLGEGHLDTPYSLTEARILFELAHRDQTEVAELRRQLALDASYLSRILARWEEAGLVVRAPSEADGRRQVVTLTEEGRAVSSTLDARASDDVSGLLEGLTQEERHRLVAAMGLVSRLLGERPAPSAYVIRPLRAGDLGWIVHRNAVVYAEEYGWDASYEALVARIVADYIDHHDPRCEAGWIAEIDGDPAGAVLCVRKDDRTAQLRLLLVEPAARGSGVGSRLVEECVRFARRAGYADLVLWTNDVLAAARRVYERAGFVLERSEPHRSFGQDLVGQWWRLGLTPGPSPQA</sequence>
<organism evidence="4 5">
    <name type="scientific">Actinopolymorpha pittospori</name>
    <dbReference type="NCBI Taxonomy" id="648752"/>
    <lineage>
        <taxon>Bacteria</taxon>
        <taxon>Bacillati</taxon>
        <taxon>Actinomycetota</taxon>
        <taxon>Actinomycetes</taxon>
        <taxon>Propionibacteriales</taxon>
        <taxon>Actinopolymorphaceae</taxon>
        <taxon>Actinopolymorpha</taxon>
    </lineage>
</organism>
<name>A0A927MTU0_9ACTN</name>
<evidence type="ECO:0000313" key="4">
    <source>
        <dbReference type="EMBL" id="MBE1605138.1"/>
    </source>
</evidence>
<dbReference type="PROSITE" id="PS50995">
    <property type="entry name" value="HTH_MARR_2"/>
    <property type="match status" value="1"/>
</dbReference>
<dbReference type="SUPFAM" id="SSF46785">
    <property type="entry name" value="Winged helix' DNA-binding domain"/>
    <property type="match status" value="1"/>
</dbReference>
<dbReference type="EMBL" id="JADBEM010000001">
    <property type="protein sequence ID" value="MBE1605138.1"/>
    <property type="molecule type" value="Genomic_DNA"/>
</dbReference>
<evidence type="ECO:0000256" key="1">
    <source>
        <dbReference type="ARBA" id="ARBA00022679"/>
    </source>
</evidence>
<gene>
    <name evidence="4" type="ORF">HEB94_001986</name>
</gene>
<dbReference type="InterPro" id="IPR011991">
    <property type="entry name" value="ArsR-like_HTH"/>
</dbReference>
<protein>
    <submittedName>
        <fullName evidence="4">DNA-binding MarR family transcriptional regulator/GNAT superfamily N-acetyltransferase</fullName>
    </submittedName>
</protein>
<evidence type="ECO:0000259" key="3">
    <source>
        <dbReference type="PROSITE" id="PS51186"/>
    </source>
</evidence>
<dbReference type="InterPro" id="IPR016181">
    <property type="entry name" value="Acyl_CoA_acyltransferase"/>
</dbReference>
<dbReference type="GO" id="GO:0008080">
    <property type="term" value="F:N-acetyltransferase activity"/>
    <property type="evidence" value="ECO:0007669"/>
    <property type="project" value="InterPro"/>
</dbReference>
<dbReference type="PANTHER" id="PTHR13947:SF37">
    <property type="entry name" value="LD18367P"/>
    <property type="match status" value="1"/>
</dbReference>
<dbReference type="SUPFAM" id="SSF55729">
    <property type="entry name" value="Acyl-CoA N-acyltransferases (Nat)"/>
    <property type="match status" value="1"/>
</dbReference>
<dbReference type="CDD" id="cd04301">
    <property type="entry name" value="NAT_SF"/>
    <property type="match status" value="1"/>
</dbReference>
<keyword evidence="5" id="KW-1185">Reference proteome</keyword>
<evidence type="ECO:0000313" key="5">
    <source>
        <dbReference type="Proteomes" id="UP000638648"/>
    </source>
</evidence>
<dbReference type="RefSeq" id="WP_192756343.1">
    <property type="nucleotide sequence ID" value="NZ_BAABJL010000133.1"/>
</dbReference>
<dbReference type="InterPro" id="IPR036390">
    <property type="entry name" value="WH_DNA-bd_sf"/>
</dbReference>
<comment type="caution">
    <text evidence="4">The sequence shown here is derived from an EMBL/GenBank/DDBJ whole genome shotgun (WGS) entry which is preliminary data.</text>
</comment>
<dbReference type="PRINTS" id="PR00598">
    <property type="entry name" value="HTHMARR"/>
</dbReference>
<reference evidence="4" key="1">
    <citation type="submission" date="2020-10" db="EMBL/GenBank/DDBJ databases">
        <title>Sequencing the genomes of 1000 actinobacteria strains.</title>
        <authorList>
            <person name="Klenk H.-P."/>
        </authorList>
    </citation>
    <scope>NUCLEOTIDE SEQUENCE</scope>
    <source>
        <strain evidence="4">DSM 45354</strain>
    </source>
</reference>
<dbReference type="Gene3D" id="3.40.630.30">
    <property type="match status" value="1"/>
</dbReference>